<name>A0A7S2W8Y0_9STRA</name>
<dbReference type="AlphaFoldDB" id="A0A7S2W8Y0"/>
<evidence type="ECO:0000313" key="4">
    <source>
        <dbReference type="EMBL" id="CAD9673491.1"/>
    </source>
</evidence>
<dbReference type="GO" id="GO:0004185">
    <property type="term" value="F:serine-type carboxypeptidase activity"/>
    <property type="evidence" value="ECO:0007669"/>
    <property type="project" value="InterPro"/>
</dbReference>
<keyword evidence="3" id="KW-0732">Signal</keyword>
<dbReference type="PANTHER" id="PTHR30023">
    <property type="entry name" value="D-ALANYL-D-ALANINE CARBOXYPEPTIDASE"/>
    <property type="match status" value="1"/>
</dbReference>
<dbReference type="GO" id="GO:0000270">
    <property type="term" value="P:peptidoglycan metabolic process"/>
    <property type="evidence" value="ECO:0007669"/>
    <property type="project" value="TreeGrafter"/>
</dbReference>
<gene>
    <name evidence="4" type="ORF">RMAR1173_LOCUS5412</name>
</gene>
<dbReference type="SUPFAM" id="SSF56601">
    <property type="entry name" value="beta-lactamase/transpeptidase-like"/>
    <property type="match status" value="1"/>
</dbReference>
<proteinExistence type="inferred from homology"/>
<feature type="signal peptide" evidence="3">
    <location>
        <begin position="1"/>
        <end position="18"/>
    </location>
</feature>
<reference evidence="4" key="1">
    <citation type="submission" date="2021-01" db="EMBL/GenBank/DDBJ databases">
        <authorList>
            <person name="Corre E."/>
            <person name="Pelletier E."/>
            <person name="Niang G."/>
            <person name="Scheremetjew M."/>
            <person name="Finn R."/>
            <person name="Kale V."/>
            <person name="Holt S."/>
            <person name="Cochrane G."/>
            <person name="Meng A."/>
            <person name="Brown T."/>
            <person name="Cohen L."/>
        </authorList>
    </citation>
    <scope>NUCLEOTIDE SEQUENCE</scope>
    <source>
        <strain evidence="4">CCMP1243</strain>
    </source>
</reference>
<dbReference type="NCBIfam" id="TIGR00666">
    <property type="entry name" value="PBP4"/>
    <property type="match status" value="1"/>
</dbReference>
<dbReference type="Pfam" id="PF02113">
    <property type="entry name" value="Peptidase_S13"/>
    <property type="match status" value="1"/>
</dbReference>
<evidence type="ECO:0000256" key="2">
    <source>
        <dbReference type="ARBA" id="ARBA00022801"/>
    </source>
</evidence>
<dbReference type="PRINTS" id="PR00922">
    <property type="entry name" value="DADACBPTASE3"/>
</dbReference>
<dbReference type="PANTHER" id="PTHR30023:SF0">
    <property type="entry name" value="PENICILLIN-SENSITIVE CARBOXYPEPTIDASE A"/>
    <property type="match status" value="1"/>
</dbReference>
<sequence>MARLNRLWVFFLLASASARVSVNDTLAAQIHGIIGRPEFTGCNWAIHAAKRLDHGDKRSMPVFDLRGDHFMVPASNTKLLSTFSAWTTLGASFQFSTPLVLTWAADMSAAMVTLCGAGDPSLTSTQLRQAVAEILEAAPALAEASTVTVQVDATRSSPGEEFPSSWEWGDLNYYYGAEPTAVILDANDVYVTVTPGESVGQVATVSMSPSSLGADACVADVQNSVITVSDSDYAGLGALHAYRRGDVVLDVSGSIAVGSAPVTLTVACQDPLSRAAEAIVAVLGENGVNASSRTPSAITYSCAECSMTNSTLASIVSPTLDVLLNHTLLVSDNTYAEAIFRRLGEDGSYELARGALDSTLDSLGLDTSRYSVLDGSGLSRHDLVTPRFFVDLLLHADEEYVHFLPLAGRTGSLASRFIGTPAEGELYAKTGTMSNVNALSGVVGDVVFSIISNQCPQPSSVVRQGIDDIAVLFVDV</sequence>
<evidence type="ECO:0000256" key="1">
    <source>
        <dbReference type="ARBA" id="ARBA00006096"/>
    </source>
</evidence>
<dbReference type="InterPro" id="IPR012338">
    <property type="entry name" value="Beta-lactam/transpept-like"/>
</dbReference>
<dbReference type="EMBL" id="HBHJ01008343">
    <property type="protein sequence ID" value="CAD9673491.1"/>
    <property type="molecule type" value="Transcribed_RNA"/>
</dbReference>
<evidence type="ECO:0008006" key="5">
    <source>
        <dbReference type="Google" id="ProtNLM"/>
    </source>
</evidence>
<comment type="similarity">
    <text evidence="1">Belongs to the peptidase S13 family.</text>
</comment>
<feature type="chain" id="PRO_5030515988" description="D-alanyl-D-alanine carboxypeptidase/D-alanyl-D-alanine-endopeptidase" evidence="3">
    <location>
        <begin position="19"/>
        <end position="476"/>
    </location>
</feature>
<protein>
    <recommendedName>
        <fullName evidence="5">D-alanyl-D-alanine carboxypeptidase/D-alanyl-D-alanine-endopeptidase</fullName>
    </recommendedName>
</protein>
<organism evidence="4">
    <name type="scientific">Rhizochromulina marina</name>
    <dbReference type="NCBI Taxonomy" id="1034831"/>
    <lineage>
        <taxon>Eukaryota</taxon>
        <taxon>Sar</taxon>
        <taxon>Stramenopiles</taxon>
        <taxon>Ochrophyta</taxon>
        <taxon>Dictyochophyceae</taxon>
        <taxon>Rhizochromulinales</taxon>
        <taxon>Rhizochromulina</taxon>
    </lineage>
</organism>
<evidence type="ECO:0000256" key="3">
    <source>
        <dbReference type="SAM" id="SignalP"/>
    </source>
</evidence>
<dbReference type="Gene3D" id="3.40.710.10">
    <property type="entry name" value="DD-peptidase/beta-lactamase superfamily"/>
    <property type="match status" value="2"/>
</dbReference>
<dbReference type="GO" id="GO:0006508">
    <property type="term" value="P:proteolysis"/>
    <property type="evidence" value="ECO:0007669"/>
    <property type="project" value="InterPro"/>
</dbReference>
<keyword evidence="2" id="KW-0378">Hydrolase</keyword>
<accession>A0A7S2W8Y0</accession>
<dbReference type="InterPro" id="IPR000667">
    <property type="entry name" value="Peptidase_S13"/>
</dbReference>